<dbReference type="AlphaFoldDB" id="A0AB74UYD3"/>
<protein>
    <recommendedName>
        <fullName evidence="4">Lipoprotein</fullName>
    </recommendedName>
</protein>
<reference evidence="3" key="1">
    <citation type="submission" date="2024-10" db="EMBL/GenBank/DDBJ databases">
        <authorList>
            <person name="Lesea H.P."/>
            <person name="Kuehl J.V."/>
            <person name="Chandonia J.-M."/>
        </authorList>
    </citation>
    <scope>NUCLEOTIDE SEQUENCE</scope>
    <source>
        <strain evidence="3">FW102-FHT14D07</strain>
    </source>
</reference>
<proteinExistence type="predicted"/>
<organism evidence="3">
    <name type="scientific">Rhodanobacter sp. FW102-FHT14D07</name>
    <dbReference type="NCBI Taxonomy" id="3351462"/>
    <lineage>
        <taxon>Bacteria</taxon>
        <taxon>Pseudomonadati</taxon>
        <taxon>Pseudomonadota</taxon>
        <taxon>Gammaproteobacteria</taxon>
        <taxon>Lysobacterales</taxon>
        <taxon>Rhodanobacteraceae</taxon>
        <taxon>Rhodanobacter</taxon>
    </lineage>
</organism>
<evidence type="ECO:0000256" key="1">
    <source>
        <dbReference type="SAM" id="MobiDB-lite"/>
    </source>
</evidence>
<feature type="compositionally biased region" description="Low complexity" evidence="1">
    <location>
        <begin position="28"/>
        <end position="46"/>
    </location>
</feature>
<feature type="signal peptide" evidence="2">
    <location>
        <begin position="1"/>
        <end position="20"/>
    </location>
</feature>
<name>A0AB74UYD3_9GAMM</name>
<feature type="region of interest" description="Disordered" evidence="1">
    <location>
        <begin position="28"/>
        <end position="55"/>
    </location>
</feature>
<evidence type="ECO:0000256" key="2">
    <source>
        <dbReference type="SAM" id="SignalP"/>
    </source>
</evidence>
<dbReference type="RefSeq" id="WP_395118912.1">
    <property type="nucleotide sequence ID" value="NZ_CP170721.1"/>
</dbReference>
<gene>
    <name evidence="3" type="ORF">ACFYG5_05645</name>
</gene>
<evidence type="ECO:0008006" key="4">
    <source>
        <dbReference type="Google" id="ProtNLM"/>
    </source>
</evidence>
<keyword evidence="2" id="KW-0732">Signal</keyword>
<dbReference type="EMBL" id="CP170721">
    <property type="protein sequence ID" value="XIA19631.1"/>
    <property type="molecule type" value="Genomic_DNA"/>
</dbReference>
<sequence length="325" mass="34312">MHTTQLAGLLLIAGLLCACGADKPGAATAGSDGRAAAPAAAPSGDASAEDVAATARGDVDCPVDAAPNAPGTPVDDIVGVRPGMSYEQAANAVMCSGPLLVIKPENSRGFEINTFGQTVRQGFSARFAEPRVNKSGRQIMQEMERDAMARGMNAVRQDMQPGQSKWFVATMGMPGQEKAISVAREQWFEQDRNPTVDSVEQALLEKYGASTERNDQGDTHQLRWAYDPRGRLITETSPLFNRCRGAADPDSGVSLSADCGLVVAANVVPLRGNPALAQYLQVGVVDQAGGYQALTDTQQGLQAMDAERRAQQVRDAGKNAQAPQL</sequence>
<accession>A0AB74UYD3</accession>
<evidence type="ECO:0000313" key="3">
    <source>
        <dbReference type="EMBL" id="XIA19631.1"/>
    </source>
</evidence>
<feature type="chain" id="PRO_5044504020" description="Lipoprotein" evidence="2">
    <location>
        <begin position="21"/>
        <end position="325"/>
    </location>
</feature>